<dbReference type="EMBL" id="CP047265">
    <property type="protein sequence ID" value="QHF03357.1"/>
    <property type="molecule type" value="Genomic_DNA"/>
</dbReference>
<proteinExistence type="predicted"/>
<protein>
    <submittedName>
        <fullName evidence="1">Uncharacterized protein</fullName>
    </submittedName>
</protein>
<dbReference type="Proteomes" id="UP000464644">
    <property type="component" value="Chromosome"/>
</dbReference>
<evidence type="ECO:0000313" key="1">
    <source>
        <dbReference type="EMBL" id="QHF03357.1"/>
    </source>
</evidence>
<dbReference type="RefSeq" id="WP_024685884.1">
    <property type="nucleotide sequence ID" value="NZ_CP047265.1"/>
</dbReference>
<evidence type="ECO:0000313" key="2">
    <source>
        <dbReference type="Proteomes" id="UP000464644"/>
    </source>
</evidence>
<organism evidence="1 2">
    <name type="scientific">Pseudomonas asturiensis</name>
    <dbReference type="NCBI Taxonomy" id="1190415"/>
    <lineage>
        <taxon>Bacteria</taxon>
        <taxon>Pseudomonadati</taxon>
        <taxon>Pseudomonadota</taxon>
        <taxon>Gammaproteobacteria</taxon>
        <taxon>Pseudomonadales</taxon>
        <taxon>Pseudomonadaceae</taxon>
        <taxon>Pseudomonas</taxon>
    </lineage>
</organism>
<sequence>MHIKEDLLSDLKRAIEDRGAFLAEPDEHRAKVIALSHDAHAAGQMDDDQLSDALEVIDAARTWAQVEMAEAERIGLFVGRTPGDGLERELRQEYRIAAI</sequence>
<keyword evidence="2" id="KW-1185">Reference proteome</keyword>
<reference evidence="1 2" key="1">
    <citation type="journal article" date="2014" name="Genome Announc.">
        <title>Draft Genome Sequences of a Phylogenetically Diverse Suite of Pseudomonas syringae Strains from Multiple Source Populations.</title>
        <authorList>
            <person name="Baltrus D.A."/>
            <person name="Yourstone S."/>
            <person name="Lind A."/>
            <person name="Guilbaud C."/>
            <person name="Sands D.C."/>
            <person name="Jones C.D."/>
            <person name="Morris C.E."/>
            <person name="Dangl J.L."/>
        </authorList>
    </citation>
    <scope>NUCLEOTIDE SEQUENCE [LARGE SCALE GENOMIC DNA]</scope>
    <source>
        <strain evidence="1 2">CC1524</strain>
    </source>
</reference>
<name>A0ABX6HCN3_9PSED</name>
<accession>A0ABX6HCN3</accession>
<gene>
    <name evidence="1" type="ORF">N015_13435</name>
</gene>